<dbReference type="Pfam" id="PF00561">
    <property type="entry name" value="Abhydrolase_1"/>
    <property type="match status" value="1"/>
</dbReference>
<dbReference type="InterPro" id="IPR029058">
    <property type="entry name" value="AB_hydrolase_fold"/>
</dbReference>
<gene>
    <name evidence="4" type="ORF">IW245_007894</name>
</gene>
<evidence type="ECO:0000313" key="4">
    <source>
        <dbReference type="EMBL" id="MBG6141700.1"/>
    </source>
</evidence>
<feature type="compositionally biased region" description="Low complexity" evidence="2">
    <location>
        <begin position="127"/>
        <end position="145"/>
    </location>
</feature>
<dbReference type="GO" id="GO:0016787">
    <property type="term" value="F:hydrolase activity"/>
    <property type="evidence" value="ECO:0007669"/>
    <property type="project" value="UniProtKB-KW"/>
</dbReference>
<feature type="region of interest" description="Disordered" evidence="2">
    <location>
        <begin position="127"/>
        <end position="156"/>
    </location>
</feature>
<evidence type="ECO:0000256" key="1">
    <source>
        <dbReference type="ARBA" id="ARBA00022801"/>
    </source>
</evidence>
<name>A0A8J7GQ36_9ACTN</name>
<sequence>MPELMINNSSLAYAVQGDGPAVLLLHAGIADHRMWDALVPALAGRRTVIRPDLRGFGASAAPTEPFGHVADLVALLDHLGVGKADVVGCSNGGRIAVNLTAARPDLVTSLTLLAAAPVAGLGPSSHAGSVLGSGSASPAAPAPDGSGTGHDQVSDPVPAGHVWSAELLAYSAAEDAALEAGDMEEAVRLNVDVWLRGPHRSEMPEALAVLDGPLRTSLRHQAAMDRYVLGAPAPDLAAIDVPTVVGYGDRDVADFEAIARRYAARIPGARLVAFPGAGHLIPVEQPAEVLAALPF</sequence>
<feature type="domain" description="AB hydrolase-1" evidence="3">
    <location>
        <begin position="20"/>
        <end position="284"/>
    </location>
</feature>
<protein>
    <submittedName>
        <fullName evidence="4">Pimeloyl-ACP methyl ester carboxylesterase</fullName>
    </submittedName>
</protein>
<evidence type="ECO:0000256" key="2">
    <source>
        <dbReference type="SAM" id="MobiDB-lite"/>
    </source>
</evidence>
<organism evidence="4 5">
    <name type="scientific">Longispora fulva</name>
    <dbReference type="NCBI Taxonomy" id="619741"/>
    <lineage>
        <taxon>Bacteria</taxon>
        <taxon>Bacillati</taxon>
        <taxon>Actinomycetota</taxon>
        <taxon>Actinomycetes</taxon>
        <taxon>Micromonosporales</taxon>
        <taxon>Micromonosporaceae</taxon>
        <taxon>Longispora</taxon>
    </lineage>
</organism>
<dbReference type="GO" id="GO:0016020">
    <property type="term" value="C:membrane"/>
    <property type="evidence" value="ECO:0007669"/>
    <property type="project" value="TreeGrafter"/>
</dbReference>
<dbReference type="RefSeq" id="WP_197008084.1">
    <property type="nucleotide sequence ID" value="NZ_BONS01000013.1"/>
</dbReference>
<dbReference type="EMBL" id="JADOUF010000001">
    <property type="protein sequence ID" value="MBG6141700.1"/>
    <property type="molecule type" value="Genomic_DNA"/>
</dbReference>
<keyword evidence="1" id="KW-0378">Hydrolase</keyword>
<reference evidence="4" key="1">
    <citation type="submission" date="2020-11" db="EMBL/GenBank/DDBJ databases">
        <title>Sequencing the genomes of 1000 actinobacteria strains.</title>
        <authorList>
            <person name="Klenk H.-P."/>
        </authorList>
    </citation>
    <scope>NUCLEOTIDE SEQUENCE</scope>
    <source>
        <strain evidence="4">DSM 45356</strain>
    </source>
</reference>
<dbReference type="PANTHER" id="PTHR43798:SF31">
    <property type="entry name" value="AB HYDROLASE SUPERFAMILY PROTEIN YCLE"/>
    <property type="match status" value="1"/>
</dbReference>
<dbReference type="Proteomes" id="UP000622552">
    <property type="component" value="Unassembled WGS sequence"/>
</dbReference>
<dbReference type="AlphaFoldDB" id="A0A8J7GQ36"/>
<evidence type="ECO:0000259" key="3">
    <source>
        <dbReference type="Pfam" id="PF00561"/>
    </source>
</evidence>
<keyword evidence="5" id="KW-1185">Reference proteome</keyword>
<dbReference type="SUPFAM" id="SSF53474">
    <property type="entry name" value="alpha/beta-Hydrolases"/>
    <property type="match status" value="1"/>
</dbReference>
<dbReference type="PANTHER" id="PTHR43798">
    <property type="entry name" value="MONOACYLGLYCEROL LIPASE"/>
    <property type="match status" value="1"/>
</dbReference>
<comment type="caution">
    <text evidence="4">The sequence shown here is derived from an EMBL/GenBank/DDBJ whole genome shotgun (WGS) entry which is preliminary data.</text>
</comment>
<proteinExistence type="predicted"/>
<dbReference type="Gene3D" id="3.40.50.1820">
    <property type="entry name" value="alpha/beta hydrolase"/>
    <property type="match status" value="1"/>
</dbReference>
<accession>A0A8J7GQ36</accession>
<dbReference type="InterPro" id="IPR050266">
    <property type="entry name" value="AB_hydrolase_sf"/>
</dbReference>
<evidence type="ECO:0000313" key="5">
    <source>
        <dbReference type="Proteomes" id="UP000622552"/>
    </source>
</evidence>
<dbReference type="PRINTS" id="PR00111">
    <property type="entry name" value="ABHYDROLASE"/>
</dbReference>
<dbReference type="InterPro" id="IPR000073">
    <property type="entry name" value="AB_hydrolase_1"/>
</dbReference>